<accession>A0A8T0FSG7</accession>
<keyword evidence="5" id="KW-1185">Reference proteome</keyword>
<dbReference type="Pfam" id="PF03969">
    <property type="entry name" value="AFG1_ATPase"/>
    <property type="match status" value="1"/>
</dbReference>
<proteinExistence type="inferred from homology"/>
<dbReference type="SUPFAM" id="SSF52540">
    <property type="entry name" value="P-loop containing nucleoside triphosphate hydrolases"/>
    <property type="match status" value="1"/>
</dbReference>
<dbReference type="InterPro" id="IPR005654">
    <property type="entry name" value="ATPase_AFG1-like"/>
</dbReference>
<evidence type="ECO:0000256" key="3">
    <source>
        <dbReference type="ARBA" id="ARBA00022840"/>
    </source>
</evidence>
<evidence type="ECO:0000256" key="1">
    <source>
        <dbReference type="ARBA" id="ARBA00010322"/>
    </source>
</evidence>
<comment type="caution">
    <text evidence="4">The sequence shown here is derived from an EMBL/GenBank/DDBJ whole genome shotgun (WGS) entry which is preliminary data.</text>
</comment>
<sequence>MMLKFVNCKLILNSVRHKSIQTGSLSNCKDMEIGNCSGSDRSCHPHGAVTGAYWNKIRNNEITVDKTQLKVIETLEELREKLKTYVVEKPSMFSKLFGKEKQKYPKGIYLYGSVGCGKTMLMDLFYENCPLEKKMRTHFNSFMLDVHSRIHAYKKQTLKNTSSGSRKNLNYDPIGPVARSICDDTWLLCLDEFQVTDIGDAMILKRLFTAIFDNGTVLFATSNRAPDDLYKNGLQRSNFLPFISVLKECCLPMWLDSGVDYRTKFSGSKNRFYVHSESNATRVLDEAFKLLASRENDVIRPKTLTIKNRNVTLQKTCGRIADCTFKELCDRPLGAIDYLVISQVFNVVIIRDIPQMTRRQKSQARRFITLIDTFYDNKVRVLCSAEVPLKKLFLPAVTNPVLFEDENRALMDDLNITKGSENADASLFSGEEEVFAFDRTVSRLTEMQTDEYWNLRSSS</sequence>
<dbReference type="Proteomes" id="UP000807504">
    <property type="component" value="Unassembled WGS sequence"/>
</dbReference>
<evidence type="ECO:0000313" key="4">
    <source>
        <dbReference type="EMBL" id="KAF8793128.1"/>
    </source>
</evidence>
<organism evidence="4 5">
    <name type="scientific">Argiope bruennichi</name>
    <name type="common">Wasp spider</name>
    <name type="synonym">Aranea bruennichi</name>
    <dbReference type="NCBI Taxonomy" id="94029"/>
    <lineage>
        <taxon>Eukaryota</taxon>
        <taxon>Metazoa</taxon>
        <taxon>Ecdysozoa</taxon>
        <taxon>Arthropoda</taxon>
        <taxon>Chelicerata</taxon>
        <taxon>Arachnida</taxon>
        <taxon>Araneae</taxon>
        <taxon>Araneomorphae</taxon>
        <taxon>Entelegynae</taxon>
        <taxon>Araneoidea</taxon>
        <taxon>Araneidae</taxon>
        <taxon>Argiope</taxon>
    </lineage>
</organism>
<dbReference type="Gene3D" id="3.40.50.300">
    <property type="entry name" value="P-loop containing nucleotide triphosphate hydrolases"/>
    <property type="match status" value="1"/>
</dbReference>
<dbReference type="NCBIfam" id="NF040713">
    <property type="entry name" value="ZapE"/>
    <property type="match status" value="1"/>
</dbReference>
<dbReference type="GO" id="GO:0005524">
    <property type="term" value="F:ATP binding"/>
    <property type="evidence" value="ECO:0007669"/>
    <property type="project" value="UniProtKB-KW"/>
</dbReference>
<evidence type="ECO:0000313" key="5">
    <source>
        <dbReference type="Proteomes" id="UP000807504"/>
    </source>
</evidence>
<reference evidence="4" key="1">
    <citation type="journal article" date="2020" name="bioRxiv">
        <title>Chromosome-level reference genome of the European wasp spider Argiope bruennichi: a resource for studies on range expansion and evolutionary adaptation.</title>
        <authorList>
            <person name="Sheffer M.M."/>
            <person name="Hoppe A."/>
            <person name="Krehenwinkel H."/>
            <person name="Uhl G."/>
            <person name="Kuss A.W."/>
            <person name="Jensen L."/>
            <person name="Jensen C."/>
            <person name="Gillespie R.G."/>
            <person name="Hoff K.J."/>
            <person name="Prost S."/>
        </authorList>
    </citation>
    <scope>NUCLEOTIDE SEQUENCE</scope>
</reference>
<protein>
    <submittedName>
        <fullName evidence="4">AFG1-like ATPase like protein</fullName>
    </submittedName>
</protein>
<dbReference type="PANTHER" id="PTHR12169">
    <property type="entry name" value="ATPASE N2B"/>
    <property type="match status" value="1"/>
</dbReference>
<evidence type="ECO:0000256" key="2">
    <source>
        <dbReference type="ARBA" id="ARBA00022741"/>
    </source>
</evidence>
<dbReference type="PANTHER" id="PTHR12169:SF6">
    <property type="entry name" value="AFG1-LIKE ATPASE"/>
    <property type="match status" value="1"/>
</dbReference>
<comment type="similarity">
    <text evidence="1">Belongs to the AFG1 ATPase family.</text>
</comment>
<name>A0A8T0FSG7_ARGBR</name>
<dbReference type="InterPro" id="IPR027417">
    <property type="entry name" value="P-loop_NTPase"/>
</dbReference>
<keyword evidence="3" id="KW-0067">ATP-binding</keyword>
<dbReference type="AlphaFoldDB" id="A0A8T0FSG7"/>
<dbReference type="GO" id="GO:0005739">
    <property type="term" value="C:mitochondrion"/>
    <property type="evidence" value="ECO:0007669"/>
    <property type="project" value="TreeGrafter"/>
</dbReference>
<reference evidence="4" key="2">
    <citation type="submission" date="2020-06" db="EMBL/GenBank/DDBJ databases">
        <authorList>
            <person name="Sheffer M."/>
        </authorList>
    </citation>
    <scope>NUCLEOTIDE SEQUENCE</scope>
</reference>
<dbReference type="EMBL" id="JABXBU010000003">
    <property type="protein sequence ID" value="KAF8793128.1"/>
    <property type="molecule type" value="Genomic_DNA"/>
</dbReference>
<dbReference type="GO" id="GO:0016887">
    <property type="term" value="F:ATP hydrolysis activity"/>
    <property type="evidence" value="ECO:0007669"/>
    <property type="project" value="InterPro"/>
</dbReference>
<gene>
    <name evidence="4" type="ORF">HNY73_004650</name>
</gene>
<keyword evidence="2" id="KW-0547">Nucleotide-binding</keyword>